<dbReference type="Pfam" id="PF00665">
    <property type="entry name" value="rve"/>
    <property type="match status" value="1"/>
</dbReference>
<dbReference type="InterPro" id="IPR043502">
    <property type="entry name" value="DNA/RNA_pol_sf"/>
</dbReference>
<evidence type="ECO:0008006" key="12">
    <source>
        <dbReference type="Google" id="ProtNLM"/>
    </source>
</evidence>
<dbReference type="PROSITE" id="PS50994">
    <property type="entry name" value="INTEGRASE"/>
    <property type="match status" value="1"/>
</dbReference>
<gene>
    <name evidence="10" type="ORF">CYY_010003</name>
</gene>
<dbReference type="Gene3D" id="3.10.10.10">
    <property type="entry name" value="HIV Type 1 Reverse Transcriptase, subunit A, domain 1"/>
    <property type="match status" value="1"/>
</dbReference>
<dbReference type="PROSITE" id="PS50878">
    <property type="entry name" value="RT_POL"/>
    <property type="match status" value="1"/>
</dbReference>
<protein>
    <recommendedName>
        <fullName evidence="12">Reverse transcriptase</fullName>
    </recommendedName>
</protein>
<feature type="domain" description="Integrase catalytic" evidence="9">
    <location>
        <begin position="1055"/>
        <end position="1213"/>
    </location>
</feature>
<dbReference type="FunFam" id="1.10.340.70:FF:000001">
    <property type="entry name" value="Retrovirus-related Pol polyprotein from transposon gypsy-like Protein"/>
    <property type="match status" value="1"/>
</dbReference>
<dbReference type="InterPro" id="IPR036397">
    <property type="entry name" value="RNaseH_sf"/>
</dbReference>
<feature type="compositionally biased region" description="Basic and acidic residues" evidence="7">
    <location>
        <begin position="396"/>
        <end position="407"/>
    </location>
</feature>
<dbReference type="Gene3D" id="3.30.420.10">
    <property type="entry name" value="Ribonuclease H-like superfamily/Ribonuclease H"/>
    <property type="match status" value="1"/>
</dbReference>
<name>A0A8J4PKU8_9MYCE</name>
<dbReference type="InterPro" id="IPR012337">
    <property type="entry name" value="RNaseH-like_sf"/>
</dbReference>
<dbReference type="Pfam" id="PF00078">
    <property type="entry name" value="RVT_1"/>
    <property type="match status" value="1"/>
</dbReference>
<organism evidence="10 11">
    <name type="scientific">Polysphondylium violaceum</name>
    <dbReference type="NCBI Taxonomy" id="133409"/>
    <lineage>
        <taxon>Eukaryota</taxon>
        <taxon>Amoebozoa</taxon>
        <taxon>Evosea</taxon>
        <taxon>Eumycetozoa</taxon>
        <taxon>Dictyostelia</taxon>
        <taxon>Dictyosteliales</taxon>
        <taxon>Dictyosteliaceae</taxon>
        <taxon>Polysphondylium</taxon>
    </lineage>
</organism>
<dbReference type="SUPFAM" id="SSF53098">
    <property type="entry name" value="Ribonuclease H-like"/>
    <property type="match status" value="1"/>
</dbReference>
<dbReference type="PANTHER" id="PTHR37984:SF5">
    <property type="entry name" value="PROTEIN NYNRIN-LIKE"/>
    <property type="match status" value="1"/>
</dbReference>
<reference evidence="10" key="1">
    <citation type="submission" date="2020-01" db="EMBL/GenBank/DDBJ databases">
        <title>Development of genomics and gene disruption for Polysphondylium violaceum indicates a role for the polyketide synthase stlB in stalk morphogenesis.</title>
        <authorList>
            <person name="Narita B."/>
            <person name="Kawabe Y."/>
            <person name="Kin K."/>
            <person name="Saito T."/>
            <person name="Gibbs R."/>
            <person name="Kuspa A."/>
            <person name="Muzny D."/>
            <person name="Queller D."/>
            <person name="Richards S."/>
            <person name="Strassman J."/>
            <person name="Sucgang R."/>
            <person name="Worley K."/>
            <person name="Schaap P."/>
        </authorList>
    </citation>
    <scope>NUCLEOTIDE SEQUENCE</scope>
    <source>
        <strain evidence="10">QSvi11</strain>
    </source>
</reference>
<dbReference type="CDD" id="cd09274">
    <property type="entry name" value="RNase_HI_RT_Ty3"/>
    <property type="match status" value="1"/>
</dbReference>
<feature type="non-terminal residue" evidence="10">
    <location>
        <position position="1313"/>
    </location>
</feature>
<dbReference type="InterPro" id="IPR001584">
    <property type="entry name" value="Integrase_cat-core"/>
</dbReference>
<comment type="caution">
    <text evidence="10">The sequence shown here is derived from an EMBL/GenBank/DDBJ whole genome shotgun (WGS) entry which is preliminary data.</text>
</comment>
<feature type="region of interest" description="Disordered" evidence="7">
    <location>
        <begin position="362"/>
        <end position="413"/>
    </location>
</feature>
<accession>A0A8J4PKU8</accession>
<evidence type="ECO:0000259" key="8">
    <source>
        <dbReference type="PROSITE" id="PS50878"/>
    </source>
</evidence>
<evidence type="ECO:0000313" key="10">
    <source>
        <dbReference type="EMBL" id="KAF2068675.1"/>
    </source>
</evidence>
<dbReference type="OrthoDB" id="8057740at2759"/>
<dbReference type="GO" id="GO:0015074">
    <property type="term" value="P:DNA integration"/>
    <property type="evidence" value="ECO:0007669"/>
    <property type="project" value="InterPro"/>
</dbReference>
<keyword evidence="11" id="KW-1185">Reference proteome</keyword>
<dbReference type="GO" id="GO:0003964">
    <property type="term" value="F:RNA-directed DNA polymerase activity"/>
    <property type="evidence" value="ECO:0007669"/>
    <property type="project" value="UniProtKB-KW"/>
</dbReference>
<keyword evidence="3" id="KW-0540">Nuclease</keyword>
<dbReference type="PANTHER" id="PTHR37984">
    <property type="entry name" value="PROTEIN CBG26694"/>
    <property type="match status" value="1"/>
</dbReference>
<dbReference type="InterPro" id="IPR041588">
    <property type="entry name" value="Integrase_H2C2"/>
</dbReference>
<dbReference type="GO" id="GO:0016787">
    <property type="term" value="F:hydrolase activity"/>
    <property type="evidence" value="ECO:0007669"/>
    <property type="project" value="UniProtKB-KW"/>
</dbReference>
<keyword evidence="2" id="KW-0548">Nucleotidyltransferase</keyword>
<dbReference type="Pfam" id="PF17921">
    <property type="entry name" value="Integrase_H2C2"/>
    <property type="match status" value="1"/>
</dbReference>
<evidence type="ECO:0000259" key="9">
    <source>
        <dbReference type="PROSITE" id="PS50994"/>
    </source>
</evidence>
<dbReference type="GO" id="GO:0003676">
    <property type="term" value="F:nucleic acid binding"/>
    <property type="evidence" value="ECO:0007669"/>
    <property type="project" value="InterPro"/>
</dbReference>
<dbReference type="InterPro" id="IPR050951">
    <property type="entry name" value="Retrovirus_Pol_polyprotein"/>
</dbReference>
<sequence>MNISSSSSRWENTFTFNCSYEGKVLKAIIDPGSAVSLVNLNLFKSAKKVDYEHKLINLKSPLFPKPLPSFRTAKFDLLIESSGGKSFRVHTRAAIVEYGHDLIIGRDFLDINQCRLVISPDECSLSVCANAVYAKSGRKTKLPFSVKVHRTIPIVSTDDSSSFVKAPETSVAESEMDGTPSPTASFIQGPPMLDASPNKELEELVNENSNSINQSIVNAAHSVSTVESTVPSRISSLLLKKVPSRKVVEPVMLAPSVNGITLVLPEEESQTLTKSMRVPNPSVAPVTAAVEFPILKVDERIELESLLPDREVSKARTIVSTPLITDKSVSSVSNKSGSFIVNGSTHAVSTLPSVSSNFKVKNSIQSSDSHPVKSQGSNISTVESKVPSAPLVAPFPKEDSSNSRNDYDESSSMVADTGCGSDIAYDVTRPNVVDRVGGFDSDEELCPNVINNPDTDVNDVISQELIDIVRVEIKNEYADRLVEEFPYFEPEDKGIYNMKIETIQGAEPFVHDYGRRHPDVVAKLKAAANKLLAAGVIEKSISDYCSPVFFVRMPGKDDRMVVDFTKLNKLTVDFVQPMPRIDEIFDSLGGSSFISVIDAKSGFHHLLLDPDSRKYTAFRVDGVLYQFTRPCFGLKNSPAYFNQWMAHVLRDFDGFCKVYVDDIIIYSKSLEEHRQHLHTVFKRLREENVYLSKAKAQLVKTEVQYAGHMISRDGIKPVHDKVAAIMNIPYPTTVKEVRAFLGAINYYRKFIKDINSLTYELTELTKFKGKKVHLSDTCKASIDKIKLELVSDKCLALPDFNLPFHVYVDASDVGTGLMITQKFGADQVEKPILYDSKKFDAAQRNYNTKDRELLAIINCFTKYDYLLKSKPFFLYTDHRNLLYLESSRDISKRSERWCEFMGPFSFKLNHIAGADNVVPDLLSRDRSFYNDWDREFGLEIIKSYEDPFYFKFMDTVRLRNDVTDIDGLLFISNASGDSRRLVVVDPKHVRKILHEAHSTVYAGHPGVKRLHDKVSRHYYFPKFTKSIEKFVQTCVECQKAKADKNKSGYLQSLPIPMRPWIDISMDFLTLPVSVDGYDNLFVVVDRFSKMVKLFPCKKTVKAKEVAKWFCDNVICVFGIPDTIVSDQDPKFTSELWVSTMDALGTSLKMTQPHRAQADGQSEVMNKTIKDIITKMVTKRRRWSSDIALIEAAMNHNVSTSTGFSPSSIVLGYEPRLPFNRNMLALGDYSQDMNYYRNAARDNMIDAQLNQAFFHNRKVAPTSYNIGDEVLIKRSRLNTAEKVIYRNERKLFALFCGPFKITQKISDVNYVIRA</sequence>
<keyword evidence="6" id="KW-0695">RNA-directed DNA polymerase</keyword>
<keyword evidence="4" id="KW-0255">Endonuclease</keyword>
<dbReference type="InterPro" id="IPR043128">
    <property type="entry name" value="Rev_trsase/Diguanyl_cyclase"/>
</dbReference>
<dbReference type="Proteomes" id="UP000695562">
    <property type="component" value="Unassembled WGS sequence"/>
</dbReference>
<dbReference type="Pfam" id="PF17917">
    <property type="entry name" value="RT_RNaseH"/>
    <property type="match status" value="1"/>
</dbReference>
<dbReference type="InterPro" id="IPR000477">
    <property type="entry name" value="RT_dom"/>
</dbReference>
<keyword evidence="5" id="KW-0378">Hydrolase</keyword>
<dbReference type="EMBL" id="AJWJ01000881">
    <property type="protein sequence ID" value="KAF2068675.1"/>
    <property type="molecule type" value="Genomic_DNA"/>
</dbReference>
<evidence type="ECO:0000256" key="7">
    <source>
        <dbReference type="SAM" id="MobiDB-lite"/>
    </source>
</evidence>
<evidence type="ECO:0000256" key="4">
    <source>
        <dbReference type="ARBA" id="ARBA00022759"/>
    </source>
</evidence>
<dbReference type="GO" id="GO:0004519">
    <property type="term" value="F:endonuclease activity"/>
    <property type="evidence" value="ECO:0007669"/>
    <property type="project" value="UniProtKB-KW"/>
</dbReference>
<keyword evidence="1" id="KW-0808">Transferase</keyword>
<evidence type="ECO:0000256" key="6">
    <source>
        <dbReference type="ARBA" id="ARBA00022918"/>
    </source>
</evidence>
<evidence type="ECO:0000256" key="2">
    <source>
        <dbReference type="ARBA" id="ARBA00022695"/>
    </source>
</evidence>
<dbReference type="InterPro" id="IPR041373">
    <property type="entry name" value="RT_RNaseH"/>
</dbReference>
<proteinExistence type="predicted"/>
<evidence type="ECO:0000256" key="3">
    <source>
        <dbReference type="ARBA" id="ARBA00022722"/>
    </source>
</evidence>
<evidence type="ECO:0000256" key="1">
    <source>
        <dbReference type="ARBA" id="ARBA00022679"/>
    </source>
</evidence>
<dbReference type="Gene3D" id="1.10.340.70">
    <property type="match status" value="1"/>
</dbReference>
<feature type="domain" description="Reverse transcriptase" evidence="8">
    <location>
        <begin position="532"/>
        <end position="710"/>
    </location>
</feature>
<dbReference type="Gene3D" id="3.30.70.270">
    <property type="match status" value="2"/>
</dbReference>
<dbReference type="SUPFAM" id="SSF56672">
    <property type="entry name" value="DNA/RNA polymerases"/>
    <property type="match status" value="1"/>
</dbReference>
<feature type="compositionally biased region" description="Polar residues" evidence="7">
    <location>
        <begin position="362"/>
        <end position="383"/>
    </location>
</feature>
<dbReference type="FunFam" id="3.30.70.270:FF:000020">
    <property type="entry name" value="Transposon Tf2-6 polyprotein-like Protein"/>
    <property type="match status" value="1"/>
</dbReference>
<evidence type="ECO:0000313" key="11">
    <source>
        <dbReference type="Proteomes" id="UP000695562"/>
    </source>
</evidence>
<dbReference type="CDD" id="cd01647">
    <property type="entry name" value="RT_LTR"/>
    <property type="match status" value="1"/>
</dbReference>
<evidence type="ECO:0000256" key="5">
    <source>
        <dbReference type="ARBA" id="ARBA00022801"/>
    </source>
</evidence>